<accession>A0A9P6AZ79</accession>
<evidence type="ECO:0000313" key="2">
    <source>
        <dbReference type="EMBL" id="KAF9514514.1"/>
    </source>
</evidence>
<dbReference type="Gene3D" id="2.30.110.10">
    <property type="entry name" value="Electron Transport, Fmn-binding Protein, Chain A"/>
    <property type="match status" value="1"/>
</dbReference>
<evidence type="ECO:0000313" key="3">
    <source>
        <dbReference type="Proteomes" id="UP000886523"/>
    </source>
</evidence>
<dbReference type="Proteomes" id="UP000886523">
    <property type="component" value="Unassembled WGS sequence"/>
</dbReference>
<feature type="domain" description="Pyridoxamine 5'-phosphate oxidase N-terminal" evidence="1">
    <location>
        <begin position="9"/>
        <end position="134"/>
    </location>
</feature>
<dbReference type="PANTHER" id="PTHR39336">
    <property type="entry name" value="PYRIDOXAMINE PHOSPHATE OXIDASE FAMILY PROTEIN (AFU_ORTHOLOGUE AFUA_6G11440)"/>
    <property type="match status" value="1"/>
</dbReference>
<name>A0A9P6AZ79_9AGAM</name>
<gene>
    <name evidence="2" type="ORF">BS47DRAFT_1372310</name>
</gene>
<dbReference type="OrthoDB" id="539398at2759"/>
<dbReference type="AlphaFoldDB" id="A0A9P6AZ79"/>
<dbReference type="SUPFAM" id="SSF50475">
    <property type="entry name" value="FMN-binding split barrel"/>
    <property type="match status" value="1"/>
</dbReference>
<comment type="caution">
    <text evidence="2">The sequence shown here is derived from an EMBL/GenBank/DDBJ whole genome shotgun (WGS) entry which is preliminary data.</text>
</comment>
<keyword evidence="3" id="KW-1185">Reference proteome</keyword>
<sequence length="248" mass="27687">MGVFFDEIPEHLIEWINAQHLFWVASAPLSQTGHVNISPKGVAGTFQVIDNKTVMYQDLSGSGSETIAHLRENGRITVLFQAFSGAPRIVRLFGTGVWYEFGSDEYHRFIPDSERLPGSRAAIIVSVHKVGTVCYAVPFYSFEGHRTQLLDFFEKREACEKADPNSTNGLRHYWAMKNAASVDGLPGLRIAELTAKERGVDPFALKPFVRTRNLWLSGGLVNWGPVLSRLATVSTEARIRRVNVTESH</sequence>
<dbReference type="Pfam" id="PF01243">
    <property type="entry name" value="PNPOx_N"/>
    <property type="match status" value="1"/>
</dbReference>
<dbReference type="InterPro" id="IPR012349">
    <property type="entry name" value="Split_barrel_FMN-bd"/>
</dbReference>
<evidence type="ECO:0000259" key="1">
    <source>
        <dbReference type="Pfam" id="PF01243"/>
    </source>
</evidence>
<reference evidence="2" key="1">
    <citation type="journal article" date="2020" name="Nat. Commun.">
        <title>Large-scale genome sequencing of mycorrhizal fungi provides insights into the early evolution of symbiotic traits.</title>
        <authorList>
            <person name="Miyauchi S."/>
            <person name="Kiss E."/>
            <person name="Kuo A."/>
            <person name="Drula E."/>
            <person name="Kohler A."/>
            <person name="Sanchez-Garcia M."/>
            <person name="Morin E."/>
            <person name="Andreopoulos B."/>
            <person name="Barry K.W."/>
            <person name="Bonito G."/>
            <person name="Buee M."/>
            <person name="Carver A."/>
            <person name="Chen C."/>
            <person name="Cichocki N."/>
            <person name="Clum A."/>
            <person name="Culley D."/>
            <person name="Crous P.W."/>
            <person name="Fauchery L."/>
            <person name="Girlanda M."/>
            <person name="Hayes R.D."/>
            <person name="Keri Z."/>
            <person name="LaButti K."/>
            <person name="Lipzen A."/>
            <person name="Lombard V."/>
            <person name="Magnuson J."/>
            <person name="Maillard F."/>
            <person name="Murat C."/>
            <person name="Nolan M."/>
            <person name="Ohm R.A."/>
            <person name="Pangilinan J."/>
            <person name="Pereira M.F."/>
            <person name="Perotto S."/>
            <person name="Peter M."/>
            <person name="Pfister S."/>
            <person name="Riley R."/>
            <person name="Sitrit Y."/>
            <person name="Stielow J.B."/>
            <person name="Szollosi G."/>
            <person name="Zifcakova L."/>
            <person name="Stursova M."/>
            <person name="Spatafora J.W."/>
            <person name="Tedersoo L."/>
            <person name="Vaario L.M."/>
            <person name="Yamada A."/>
            <person name="Yan M."/>
            <person name="Wang P."/>
            <person name="Xu J."/>
            <person name="Bruns T."/>
            <person name="Baldrian P."/>
            <person name="Vilgalys R."/>
            <person name="Dunand C."/>
            <person name="Henrissat B."/>
            <person name="Grigoriev I.V."/>
            <person name="Hibbett D."/>
            <person name="Nagy L.G."/>
            <person name="Martin F.M."/>
        </authorList>
    </citation>
    <scope>NUCLEOTIDE SEQUENCE</scope>
    <source>
        <strain evidence="2">UP504</strain>
    </source>
</reference>
<dbReference type="InterPro" id="IPR011576">
    <property type="entry name" value="Pyridox_Oxase_N"/>
</dbReference>
<proteinExistence type="predicted"/>
<organism evidence="2 3">
    <name type="scientific">Hydnum rufescens UP504</name>
    <dbReference type="NCBI Taxonomy" id="1448309"/>
    <lineage>
        <taxon>Eukaryota</taxon>
        <taxon>Fungi</taxon>
        <taxon>Dikarya</taxon>
        <taxon>Basidiomycota</taxon>
        <taxon>Agaricomycotina</taxon>
        <taxon>Agaricomycetes</taxon>
        <taxon>Cantharellales</taxon>
        <taxon>Hydnaceae</taxon>
        <taxon>Hydnum</taxon>
    </lineage>
</organism>
<dbReference type="PANTHER" id="PTHR39336:SF3">
    <property type="entry name" value="PYRIDOXAMINE PHOSPHATE OXIDASE"/>
    <property type="match status" value="1"/>
</dbReference>
<protein>
    <recommendedName>
        <fullName evidence="1">Pyridoxamine 5'-phosphate oxidase N-terminal domain-containing protein</fullName>
    </recommendedName>
</protein>
<dbReference type="EMBL" id="MU128960">
    <property type="protein sequence ID" value="KAF9514514.1"/>
    <property type="molecule type" value="Genomic_DNA"/>
</dbReference>